<gene>
    <name evidence="1" type="ORF">JHL18_12870</name>
</gene>
<evidence type="ECO:0000313" key="1">
    <source>
        <dbReference type="EMBL" id="MBK1811514.1"/>
    </source>
</evidence>
<comment type="caution">
    <text evidence="1">The sequence shown here is derived from an EMBL/GenBank/DDBJ whole genome shotgun (WGS) entry which is preliminary data.</text>
</comment>
<name>A0ABS1EQB0_9CLOT</name>
<protein>
    <submittedName>
        <fullName evidence="1">Uncharacterized protein</fullName>
    </submittedName>
</protein>
<evidence type="ECO:0000313" key="2">
    <source>
        <dbReference type="Proteomes" id="UP000596739"/>
    </source>
</evidence>
<dbReference type="Proteomes" id="UP000596739">
    <property type="component" value="Unassembled WGS sequence"/>
</dbReference>
<sequence>MMLRAKHDNRGKNISAIISNNSLWRKKHIYFFPQEFNNEELEIIEEKVQKVFGILEGQRFEKKVGDIFIWIKKRRGKTTIRLVNQLDYSCDDIVYDIINMYKDIKKYIIVKSLIFNEKKLRKVFFSKNMGMAFNIEFKFIGGIHDLE</sequence>
<organism evidence="1 2">
    <name type="scientific">Clostridium yunnanense</name>
    <dbReference type="NCBI Taxonomy" id="2800325"/>
    <lineage>
        <taxon>Bacteria</taxon>
        <taxon>Bacillati</taxon>
        <taxon>Bacillota</taxon>
        <taxon>Clostridia</taxon>
        <taxon>Eubacteriales</taxon>
        <taxon>Clostridiaceae</taxon>
        <taxon>Clostridium</taxon>
    </lineage>
</organism>
<keyword evidence="2" id="KW-1185">Reference proteome</keyword>
<dbReference type="EMBL" id="JAENHN010000037">
    <property type="protein sequence ID" value="MBK1811514.1"/>
    <property type="molecule type" value="Genomic_DNA"/>
</dbReference>
<reference evidence="2" key="1">
    <citation type="submission" date="2021-01" db="EMBL/GenBank/DDBJ databases">
        <title>Genome public.</title>
        <authorList>
            <person name="Liu C."/>
            <person name="Sun Q."/>
        </authorList>
    </citation>
    <scope>NUCLEOTIDE SEQUENCE [LARGE SCALE GENOMIC DNA]</scope>
    <source>
        <strain evidence="2">YIM B02505</strain>
    </source>
</reference>
<accession>A0ABS1EQB0</accession>
<proteinExistence type="predicted"/>